<organism evidence="3 4">
    <name type="scientific">Leptobrachium leishanense</name>
    <name type="common">Leishan spiny toad</name>
    <dbReference type="NCBI Taxonomy" id="445787"/>
    <lineage>
        <taxon>Eukaryota</taxon>
        <taxon>Metazoa</taxon>
        <taxon>Chordata</taxon>
        <taxon>Craniata</taxon>
        <taxon>Vertebrata</taxon>
        <taxon>Euteleostomi</taxon>
        <taxon>Amphibia</taxon>
        <taxon>Batrachia</taxon>
        <taxon>Anura</taxon>
        <taxon>Pelobatoidea</taxon>
        <taxon>Megophryidae</taxon>
        <taxon>Leptobrachium</taxon>
    </lineage>
</organism>
<feature type="region of interest" description="Disordered" evidence="1">
    <location>
        <begin position="1"/>
        <end position="21"/>
    </location>
</feature>
<feature type="compositionally biased region" description="Polar residues" evidence="1">
    <location>
        <begin position="1"/>
        <end position="16"/>
    </location>
</feature>
<sequence>ATSTAWWDPGTVTSRSGKMDPADLTQHLSNFVSRQHEQDLRMDQFALALQTILTRTAHLEPAGVAPPPAIPVSPVVQTSQVHMTAPMRFDGTPSECQGFLVQVDIHFKLNPQMFITDIAKVGFIINHLSGRALTWANPLWEAEKPIILNYKEFIAELKRTFNPTRKAKVAECMISRKTTARKATEETGLGCDVHVSCQRH</sequence>
<accession>A0A8C5LSU3</accession>
<evidence type="ECO:0000313" key="3">
    <source>
        <dbReference type="Ensembl" id="ENSLLEP00000004624.1"/>
    </source>
</evidence>
<dbReference type="Pfam" id="PF16297">
    <property type="entry name" value="DUF4939"/>
    <property type="match status" value="1"/>
</dbReference>
<dbReference type="InterPro" id="IPR032549">
    <property type="entry name" value="DUF4939"/>
</dbReference>
<evidence type="ECO:0000256" key="1">
    <source>
        <dbReference type="SAM" id="MobiDB-lite"/>
    </source>
</evidence>
<dbReference type="Ensembl" id="ENSLLET00000004831.1">
    <property type="protein sequence ID" value="ENSLLEP00000004624.1"/>
    <property type="gene ID" value="ENSLLEG00000002961.1"/>
</dbReference>
<evidence type="ECO:0000259" key="2">
    <source>
        <dbReference type="Pfam" id="PF16297"/>
    </source>
</evidence>
<reference evidence="3" key="1">
    <citation type="submission" date="2025-08" db="UniProtKB">
        <authorList>
            <consortium name="Ensembl"/>
        </authorList>
    </citation>
    <scope>IDENTIFICATION</scope>
</reference>
<evidence type="ECO:0000313" key="4">
    <source>
        <dbReference type="Proteomes" id="UP000694569"/>
    </source>
</evidence>
<protein>
    <recommendedName>
        <fullName evidence="2">DUF4939 domain-containing protein</fullName>
    </recommendedName>
</protein>
<feature type="domain" description="DUF4939" evidence="2">
    <location>
        <begin position="79"/>
        <end position="162"/>
    </location>
</feature>
<dbReference type="AlphaFoldDB" id="A0A8C5LSU3"/>
<dbReference type="GeneTree" id="ENSGT01120000272103"/>
<proteinExistence type="predicted"/>
<reference evidence="3" key="2">
    <citation type="submission" date="2025-09" db="UniProtKB">
        <authorList>
            <consortium name="Ensembl"/>
        </authorList>
    </citation>
    <scope>IDENTIFICATION</scope>
</reference>
<keyword evidence="4" id="KW-1185">Reference proteome</keyword>
<name>A0A8C5LSU3_9ANUR</name>
<dbReference type="Proteomes" id="UP000694569">
    <property type="component" value="Unplaced"/>
</dbReference>
<dbReference type="OrthoDB" id="8963439at2759"/>